<organism evidence="1">
    <name type="scientific">Castor canadensis</name>
    <name type="common">American beaver</name>
    <dbReference type="NCBI Taxonomy" id="51338"/>
    <lineage>
        <taxon>Eukaryota</taxon>
        <taxon>Metazoa</taxon>
        <taxon>Chordata</taxon>
        <taxon>Craniata</taxon>
        <taxon>Vertebrata</taxon>
        <taxon>Euteleostomi</taxon>
        <taxon>Mammalia</taxon>
        <taxon>Eutheria</taxon>
        <taxon>Euarchontoglires</taxon>
        <taxon>Glires</taxon>
        <taxon>Rodentia</taxon>
        <taxon>Castorimorpha</taxon>
        <taxon>Castoridae</taxon>
        <taxon>Castor</taxon>
    </lineage>
</organism>
<accession>A0A8C0ZTI7</accession>
<sequence>MFVFWICGFPSAVLLDLGWARVPSSAYSIRAWGSATSPACLLSAPAVPLPLLLLLSLVTTWPKLPSTAGKPDYFFRLWSDERNQHIISFKPHQITIYLWQYTT</sequence>
<reference evidence="1" key="1">
    <citation type="submission" date="2023-09" db="UniProtKB">
        <authorList>
            <consortium name="Ensembl"/>
        </authorList>
    </citation>
    <scope>IDENTIFICATION</scope>
</reference>
<dbReference type="Ensembl" id="ENSCCNT00000022502.1">
    <property type="protein sequence ID" value="ENSCCNP00000017280.1"/>
    <property type="gene ID" value="ENSCCNG00000017596.1"/>
</dbReference>
<name>A0A8C0ZTI7_CASCN</name>
<protein>
    <submittedName>
        <fullName evidence="1">Uncharacterized protein</fullName>
    </submittedName>
</protein>
<dbReference type="AlphaFoldDB" id="A0A8C0ZTI7"/>
<evidence type="ECO:0000313" key="1">
    <source>
        <dbReference type="Ensembl" id="ENSCCNP00000017280.1"/>
    </source>
</evidence>
<proteinExistence type="predicted"/>